<accession>A0AAX3N4W1</accession>
<dbReference type="PANTHER" id="PTHR42709:SF9">
    <property type="entry name" value="ALKALINE PHOSPHATASE LIKE PROTEIN"/>
    <property type="match status" value="1"/>
</dbReference>
<feature type="transmembrane region" description="Helical" evidence="2">
    <location>
        <begin position="137"/>
        <end position="155"/>
    </location>
</feature>
<sequence length="209" mass="23252">MGYEILLDLIGSIGYFALFLVLCLGLIGLPIPNEVVVMTAGMLGASGVLIEVPAFLATALGICSAMTVGYVVGRYLTQTSIFKSLRRTEKTERFFAISEKWVAKYGGFAISLSLCLPILRHVTMYVVGMNSMSYRRFAAFAYPSAFLWTLVYYLIGRTLGDHILEIGALINQYGILILIALVSLLVLYVLYLYFRSKQNPENKEKSMKI</sequence>
<name>A0AAX3N4W1_9BACL</name>
<keyword evidence="2" id="KW-1133">Transmembrane helix</keyword>
<keyword evidence="2" id="KW-0812">Transmembrane</keyword>
<evidence type="ECO:0000313" key="4">
    <source>
        <dbReference type="EMBL" id="WDH84718.1"/>
    </source>
</evidence>
<evidence type="ECO:0000256" key="2">
    <source>
        <dbReference type="SAM" id="Phobius"/>
    </source>
</evidence>
<reference evidence="4" key="1">
    <citation type="submission" date="2023-02" db="EMBL/GenBank/DDBJ databases">
        <title>Pathogen: clinical or host-associated sample.</title>
        <authorList>
            <person name="Hergert J."/>
            <person name="Casey R."/>
            <person name="Wagner J."/>
            <person name="Young E.L."/>
            <person name="Oakeson K.F."/>
        </authorList>
    </citation>
    <scope>NUCLEOTIDE SEQUENCE</scope>
    <source>
        <strain evidence="4">2022CK-00830</strain>
    </source>
</reference>
<protein>
    <submittedName>
        <fullName evidence="4">DedA family protein</fullName>
    </submittedName>
</protein>
<dbReference type="InterPro" id="IPR051311">
    <property type="entry name" value="DedA_domain"/>
</dbReference>
<dbReference type="RefSeq" id="WP_274359842.1">
    <property type="nucleotide sequence ID" value="NZ_CP118101.1"/>
</dbReference>
<dbReference type="Proteomes" id="UP001220962">
    <property type="component" value="Chromosome"/>
</dbReference>
<dbReference type="InterPro" id="IPR032816">
    <property type="entry name" value="VTT_dom"/>
</dbReference>
<feature type="transmembrane region" description="Helical" evidence="2">
    <location>
        <begin position="52"/>
        <end position="77"/>
    </location>
</feature>
<proteinExistence type="inferred from homology"/>
<dbReference type="Pfam" id="PF09335">
    <property type="entry name" value="VTT_dom"/>
    <property type="match status" value="1"/>
</dbReference>
<dbReference type="PANTHER" id="PTHR42709">
    <property type="entry name" value="ALKALINE PHOSPHATASE LIKE PROTEIN"/>
    <property type="match status" value="1"/>
</dbReference>
<feature type="domain" description="VTT" evidence="3">
    <location>
        <begin position="31"/>
        <end position="157"/>
    </location>
</feature>
<keyword evidence="2" id="KW-0472">Membrane</keyword>
<organism evidence="4 5">
    <name type="scientific">Paenibacillus urinalis</name>
    <dbReference type="NCBI Taxonomy" id="521520"/>
    <lineage>
        <taxon>Bacteria</taxon>
        <taxon>Bacillati</taxon>
        <taxon>Bacillota</taxon>
        <taxon>Bacilli</taxon>
        <taxon>Bacillales</taxon>
        <taxon>Paenibacillaceae</taxon>
        <taxon>Paenibacillus</taxon>
    </lineage>
</organism>
<feature type="transmembrane region" description="Helical" evidence="2">
    <location>
        <begin position="175"/>
        <end position="194"/>
    </location>
</feature>
<evidence type="ECO:0000259" key="3">
    <source>
        <dbReference type="Pfam" id="PF09335"/>
    </source>
</evidence>
<dbReference type="AlphaFoldDB" id="A0AAX3N4W1"/>
<dbReference type="GO" id="GO:0005886">
    <property type="term" value="C:plasma membrane"/>
    <property type="evidence" value="ECO:0007669"/>
    <property type="project" value="TreeGrafter"/>
</dbReference>
<feature type="transmembrane region" description="Helical" evidence="2">
    <location>
        <begin position="12"/>
        <end position="32"/>
    </location>
</feature>
<dbReference type="EMBL" id="CP118101">
    <property type="protein sequence ID" value="WDH84718.1"/>
    <property type="molecule type" value="Genomic_DNA"/>
</dbReference>
<evidence type="ECO:0000313" key="5">
    <source>
        <dbReference type="Proteomes" id="UP001220962"/>
    </source>
</evidence>
<comment type="similarity">
    <text evidence="1">Belongs to the DedA family.</text>
</comment>
<evidence type="ECO:0000256" key="1">
    <source>
        <dbReference type="ARBA" id="ARBA00010792"/>
    </source>
</evidence>
<gene>
    <name evidence="4" type="ORF">PUW23_11095</name>
</gene>